<sequence length="69" mass="7450">MTTKHKTTQEPPVVLPMGFEAWLLDCAPVAGCKVCAANWKQPNAARSKGNITQAARHATEIRDHASGVH</sequence>
<name>A0A101V5X2_9ACTN</name>
<dbReference type="EMBL" id="LMXB01000008">
    <property type="protein sequence ID" value="KUO23024.1"/>
    <property type="molecule type" value="Genomic_DNA"/>
</dbReference>
<organism evidence="1 2">
    <name type="scientific">Streptomyces dysideae</name>
    <dbReference type="NCBI Taxonomy" id="909626"/>
    <lineage>
        <taxon>Bacteria</taxon>
        <taxon>Bacillati</taxon>
        <taxon>Actinomycetota</taxon>
        <taxon>Actinomycetes</taxon>
        <taxon>Kitasatosporales</taxon>
        <taxon>Streptomycetaceae</taxon>
        <taxon>Streptomyces</taxon>
    </lineage>
</organism>
<evidence type="ECO:0000313" key="2">
    <source>
        <dbReference type="Proteomes" id="UP000053260"/>
    </source>
</evidence>
<comment type="caution">
    <text evidence="1">The sequence shown here is derived from an EMBL/GenBank/DDBJ whole genome shotgun (WGS) entry which is preliminary data.</text>
</comment>
<dbReference type="RefSeq" id="WP_067016027.1">
    <property type="nucleotide sequence ID" value="NZ_KQ949075.1"/>
</dbReference>
<dbReference type="OrthoDB" id="4252841at2"/>
<dbReference type="Proteomes" id="UP000053260">
    <property type="component" value="Unassembled WGS sequence"/>
</dbReference>
<protein>
    <submittedName>
        <fullName evidence="1">Uncharacterized protein</fullName>
    </submittedName>
</protein>
<reference evidence="1 2" key="1">
    <citation type="submission" date="2015-10" db="EMBL/GenBank/DDBJ databases">
        <title>Draft genome sequence of Streptomyces sp. RV15, isolated from a marine sponge.</title>
        <authorList>
            <person name="Ruckert C."/>
            <person name="Abdelmohsen U.R."/>
            <person name="Winkler A."/>
            <person name="Hentschel U."/>
            <person name="Kalinowski J."/>
            <person name="Kampfer P."/>
            <person name="Glaeser S."/>
        </authorList>
    </citation>
    <scope>NUCLEOTIDE SEQUENCE [LARGE SCALE GENOMIC DNA]</scope>
    <source>
        <strain evidence="1 2">RV15</strain>
    </source>
</reference>
<evidence type="ECO:0000313" key="1">
    <source>
        <dbReference type="EMBL" id="KUO23024.1"/>
    </source>
</evidence>
<proteinExistence type="predicted"/>
<accession>A0A101V5X2</accession>
<gene>
    <name evidence="1" type="ORF">AQJ91_00840</name>
</gene>
<dbReference type="AlphaFoldDB" id="A0A101V5X2"/>
<keyword evidence="2" id="KW-1185">Reference proteome</keyword>